<feature type="region of interest" description="Disordered" evidence="10">
    <location>
        <begin position="400"/>
        <end position="420"/>
    </location>
</feature>
<dbReference type="SUPFAM" id="SSF52113">
    <property type="entry name" value="BRCT domain"/>
    <property type="match status" value="2"/>
</dbReference>
<dbReference type="PROSITE" id="PS50172">
    <property type="entry name" value="BRCT"/>
    <property type="match status" value="2"/>
</dbReference>
<dbReference type="GO" id="GO:0000724">
    <property type="term" value="P:double-strand break repair via homologous recombination"/>
    <property type="evidence" value="ECO:0007669"/>
    <property type="project" value="EnsemblPlants"/>
</dbReference>
<evidence type="ECO:0000256" key="4">
    <source>
        <dbReference type="ARBA" id="ARBA00022763"/>
    </source>
</evidence>
<feature type="domain" description="BRCT" evidence="12">
    <location>
        <begin position="809"/>
        <end position="884"/>
    </location>
</feature>
<dbReference type="GO" id="GO:0008270">
    <property type="term" value="F:zinc ion binding"/>
    <property type="evidence" value="ECO:0007669"/>
    <property type="project" value="UniProtKB-KW"/>
</dbReference>
<keyword evidence="4" id="KW-0227">DNA damage</keyword>
<dbReference type="Proteomes" id="UP000015105">
    <property type="component" value="Chromosome 1D"/>
</dbReference>
<evidence type="ECO:0000256" key="6">
    <source>
        <dbReference type="ARBA" id="ARBA00022833"/>
    </source>
</evidence>
<evidence type="ECO:0000256" key="1">
    <source>
        <dbReference type="ARBA" id="ARBA00004123"/>
    </source>
</evidence>
<evidence type="ECO:0000256" key="8">
    <source>
        <dbReference type="ARBA" id="ARBA00023242"/>
    </source>
</evidence>
<dbReference type="InterPro" id="IPR031099">
    <property type="entry name" value="BRCA1-associated"/>
</dbReference>
<evidence type="ECO:0000256" key="10">
    <source>
        <dbReference type="SAM" id="MobiDB-lite"/>
    </source>
</evidence>
<reference evidence="14" key="4">
    <citation type="submission" date="2019-03" db="UniProtKB">
        <authorList>
            <consortium name="EnsemblPlants"/>
        </authorList>
    </citation>
    <scope>IDENTIFICATION</scope>
</reference>
<feature type="compositionally biased region" description="Polar residues" evidence="10">
    <location>
        <begin position="156"/>
        <end position="172"/>
    </location>
</feature>
<feature type="compositionally biased region" description="Basic residues" evidence="10">
    <location>
        <begin position="127"/>
        <end position="155"/>
    </location>
</feature>
<keyword evidence="15" id="KW-1185">Reference proteome</keyword>
<feature type="region of interest" description="Disordered" evidence="10">
    <location>
        <begin position="238"/>
        <end position="285"/>
    </location>
</feature>
<evidence type="ECO:0000259" key="13">
    <source>
        <dbReference type="PROSITE" id="PS51805"/>
    </source>
</evidence>
<dbReference type="PANTHER" id="PTHR13763">
    <property type="entry name" value="BREAST CANCER TYPE 1 SUSCEPTIBILITY PROTEIN BRCA1"/>
    <property type="match status" value="1"/>
</dbReference>
<keyword evidence="3" id="KW-0677">Repeat</keyword>
<sequence>PPHLTKSGDPHTRRDSGDPAIGMADMGSLERMGRELKCPICLSLLRSAVSVTCNHIFCNHCLTESMKSSSTCPVCKVPFRRREIRPAPHMDNLVGILKSMEAASGSNVVSTQVTPAAQVADGSKHANSGKKSKPLPKSTVQKKKISSERKAKKTKPTLSSASGPTKKPSFSANKRIHVTPFPESETPMRPQKIMKSEETKDKLNGDVQEGKDKASASDKPGGFSLSPFFWLREGDDAEGGTLETLSEPPSLATPLRHNAPCFSDIKDSDAGTPPNTTPNSKAVVPDAFDSEIFEWSQRPCSPELRSTPRKKQGKFEDILDHIAEKDDEEDIQLGGSFDESGHTNNAAQPVNANKEMKQKGKKAIGGNSRKIKLLEVITKEADANQQDSNISKSLAAKSCEKNSSTIEKNTSSRRNKAGKNINLFPCSDDNSMGTFYLRENSLEIEVHDGHLSERSQKKEKSGQQKKCARKLGTKGKSTVETTESNSEPRSKRVRKMPDGVNAEKIGVTDVSRNETEMPLRSFMKSCTQHKLLDGRSKKSSKKGKFSEGTNSQIGLDSMKSNINANTSSILLGRCQSSEAIRAAPSPMDASVKNKCAKGIKQTDCSGMKNFGKLQACTGNTFLKKCDDTVSKVFCAFCHSADITEESGEMVHYHNGKQVPAESGGGANVVHSHKNCMEWAPDVYFEDDSVFNLTPELTRSKRIKCACCGVKGAALGCFDKGCRKSFHFTCAKLIPECRWDNENFVMLCPLHQSSKLPNEVSQPQKQPKRITAPKCPSQVRSSQACSNNWKWPSGSPQKWVLCCSALSAAEKGVVTEFAKLAGVPISKSWSPSVTHVIASTDPSGACKRTLKFLMAILNGKWIVSIDWVKACMDGMEPVDEQKFEVTTDVHGVREGPKLGRQRVINKQPRLFDGMQFYLHGDYTVAYRGFLQDLVVAAGGTVLHRKPVSRDHQKLLDDSSPLIVVYSLENQGKANLDGNDDYRRRQADDAQALAFASGGEAASSAWIIDSVAACKLQPL</sequence>
<feature type="region of interest" description="Disordered" evidence="10">
    <location>
        <begin position="1"/>
        <end position="24"/>
    </location>
</feature>
<evidence type="ECO:0000313" key="14">
    <source>
        <dbReference type="EnsemblPlants" id="AET1Gv20796400.2"/>
    </source>
</evidence>
<protein>
    <recommendedName>
        <fullName evidence="16">RING-type E3 ubiquitin transferase BRCA1</fullName>
    </recommendedName>
</protein>
<feature type="compositionally biased region" description="Polar residues" evidence="10">
    <location>
        <begin position="475"/>
        <end position="487"/>
    </location>
</feature>
<dbReference type="FunFam" id="3.30.40.10:FF:000310">
    <property type="entry name" value="Breast cancer associated RING 1"/>
    <property type="match status" value="1"/>
</dbReference>
<evidence type="ECO:0000256" key="2">
    <source>
        <dbReference type="ARBA" id="ARBA00022723"/>
    </source>
</evidence>
<reference evidence="14" key="5">
    <citation type="journal article" date="2021" name="G3 (Bethesda)">
        <title>Aegilops tauschii genome assembly Aet v5.0 features greater sequence contiguity and improved annotation.</title>
        <authorList>
            <person name="Wang L."/>
            <person name="Zhu T."/>
            <person name="Rodriguez J.C."/>
            <person name="Deal K.R."/>
            <person name="Dubcovsky J."/>
            <person name="McGuire P.E."/>
            <person name="Lux T."/>
            <person name="Spannagl M."/>
            <person name="Mayer K.F.X."/>
            <person name="Baldrich P."/>
            <person name="Meyers B.C."/>
            <person name="Huo N."/>
            <person name="Gu Y.Q."/>
            <person name="Zhou H."/>
            <person name="Devos K.M."/>
            <person name="Bennetzen J.L."/>
            <person name="Unver T."/>
            <person name="Budak H."/>
            <person name="Gulick P.J."/>
            <person name="Galiba G."/>
            <person name="Kalapos B."/>
            <person name="Nelson D.R."/>
            <person name="Li P."/>
            <person name="You F.M."/>
            <person name="Luo M.C."/>
            <person name="Dvorak J."/>
        </authorList>
    </citation>
    <scope>NUCLEOTIDE SEQUENCE [LARGE SCALE GENOMIC DNA]</scope>
    <source>
        <strain evidence="14">cv. AL8/78</strain>
    </source>
</reference>
<comment type="subcellular location">
    <subcellularLocation>
        <location evidence="1">Nucleus</location>
    </subcellularLocation>
</comment>
<organism evidence="14 15">
    <name type="scientific">Aegilops tauschii subsp. strangulata</name>
    <name type="common">Goatgrass</name>
    <dbReference type="NCBI Taxonomy" id="200361"/>
    <lineage>
        <taxon>Eukaryota</taxon>
        <taxon>Viridiplantae</taxon>
        <taxon>Streptophyta</taxon>
        <taxon>Embryophyta</taxon>
        <taxon>Tracheophyta</taxon>
        <taxon>Spermatophyta</taxon>
        <taxon>Magnoliopsida</taxon>
        <taxon>Liliopsida</taxon>
        <taxon>Poales</taxon>
        <taxon>Poaceae</taxon>
        <taxon>BOP clade</taxon>
        <taxon>Pooideae</taxon>
        <taxon>Triticodae</taxon>
        <taxon>Triticeae</taxon>
        <taxon>Triticinae</taxon>
        <taxon>Aegilops</taxon>
    </lineage>
</organism>
<dbReference type="GO" id="GO:0004842">
    <property type="term" value="F:ubiquitin-protein transferase activity"/>
    <property type="evidence" value="ECO:0007669"/>
    <property type="project" value="EnsemblPlants"/>
</dbReference>
<dbReference type="FunFam" id="3.30.40.10:FF:000352">
    <property type="entry name" value="Breast cancer associated RING 1"/>
    <property type="match status" value="1"/>
</dbReference>
<feature type="domain" description="PHD-type" evidence="13">
    <location>
        <begin position="631"/>
        <end position="751"/>
    </location>
</feature>
<dbReference type="SMART" id="SM00184">
    <property type="entry name" value="RING"/>
    <property type="match status" value="1"/>
</dbReference>
<dbReference type="Pfam" id="PF13639">
    <property type="entry name" value="zf-RING_2"/>
    <property type="match status" value="1"/>
</dbReference>
<dbReference type="PROSITE" id="PS50089">
    <property type="entry name" value="ZF_RING_2"/>
    <property type="match status" value="1"/>
</dbReference>
<dbReference type="Gene3D" id="3.40.50.10190">
    <property type="entry name" value="BRCT domain"/>
    <property type="match status" value="2"/>
</dbReference>
<dbReference type="STRING" id="200361.A0A452ZIN8"/>
<dbReference type="GO" id="GO:0045944">
    <property type="term" value="P:positive regulation of transcription by RNA polymerase II"/>
    <property type="evidence" value="ECO:0007669"/>
    <property type="project" value="TreeGrafter"/>
</dbReference>
<dbReference type="EnsemblPlants" id="AET1Gv20796400.2">
    <property type="protein sequence ID" value="AET1Gv20796400.2"/>
    <property type="gene ID" value="AET1Gv20796400"/>
</dbReference>
<feature type="region of interest" description="Disordered" evidence="10">
    <location>
        <begin position="526"/>
        <end position="558"/>
    </location>
</feature>
<feature type="domain" description="BRCT" evidence="12">
    <location>
        <begin position="905"/>
        <end position="1017"/>
    </location>
</feature>
<dbReference type="InterPro" id="IPR017907">
    <property type="entry name" value="Znf_RING_CS"/>
</dbReference>
<evidence type="ECO:0000259" key="11">
    <source>
        <dbReference type="PROSITE" id="PS50089"/>
    </source>
</evidence>
<feature type="region of interest" description="Disordered" evidence="10">
    <location>
        <begin position="337"/>
        <end position="364"/>
    </location>
</feature>
<feature type="compositionally biased region" description="Basic and acidic residues" evidence="10">
    <location>
        <begin position="194"/>
        <end position="216"/>
    </location>
</feature>
<evidence type="ECO:0000256" key="7">
    <source>
        <dbReference type="ARBA" id="ARBA00023204"/>
    </source>
</evidence>
<feature type="region of interest" description="Disordered" evidence="10">
    <location>
        <begin position="448"/>
        <end position="497"/>
    </location>
</feature>
<dbReference type="AlphaFoldDB" id="A0A452ZIN8"/>
<dbReference type="PROSITE" id="PS00518">
    <property type="entry name" value="ZF_RING_1"/>
    <property type="match status" value="1"/>
</dbReference>
<feature type="region of interest" description="Disordered" evidence="10">
    <location>
        <begin position="118"/>
        <end position="220"/>
    </location>
</feature>
<name>A0A452ZIN8_AEGTS</name>
<dbReference type="PANTHER" id="PTHR13763:SF0">
    <property type="entry name" value="BREAST CANCER TYPE 1 SUSCEPTIBILITY PROTEIN"/>
    <property type="match status" value="1"/>
</dbReference>
<evidence type="ECO:0000256" key="3">
    <source>
        <dbReference type="ARBA" id="ARBA00022737"/>
    </source>
</evidence>
<dbReference type="InterPro" id="IPR001357">
    <property type="entry name" value="BRCT_dom"/>
</dbReference>
<evidence type="ECO:0000313" key="15">
    <source>
        <dbReference type="Proteomes" id="UP000015105"/>
    </source>
</evidence>
<dbReference type="Pfam" id="PF00533">
    <property type="entry name" value="BRCT"/>
    <property type="match status" value="1"/>
</dbReference>
<reference evidence="15" key="2">
    <citation type="journal article" date="2017" name="Nat. Plants">
        <title>The Aegilops tauschii genome reveals multiple impacts of transposons.</title>
        <authorList>
            <person name="Zhao G."/>
            <person name="Zou C."/>
            <person name="Li K."/>
            <person name="Wang K."/>
            <person name="Li T."/>
            <person name="Gao L."/>
            <person name="Zhang X."/>
            <person name="Wang H."/>
            <person name="Yang Z."/>
            <person name="Liu X."/>
            <person name="Jiang W."/>
            <person name="Mao L."/>
            <person name="Kong X."/>
            <person name="Jiao Y."/>
            <person name="Jia J."/>
        </authorList>
    </citation>
    <scope>NUCLEOTIDE SEQUENCE [LARGE SCALE GENOMIC DNA]</scope>
    <source>
        <strain evidence="15">cv. AL8/78</strain>
    </source>
</reference>
<dbReference type="InterPro" id="IPR036420">
    <property type="entry name" value="BRCT_dom_sf"/>
</dbReference>
<dbReference type="SUPFAM" id="SSF57850">
    <property type="entry name" value="RING/U-box"/>
    <property type="match status" value="1"/>
</dbReference>
<feature type="domain" description="RING-type" evidence="11">
    <location>
        <begin position="38"/>
        <end position="76"/>
    </location>
</feature>
<dbReference type="PROSITE" id="PS51805">
    <property type="entry name" value="EPHD"/>
    <property type="match status" value="1"/>
</dbReference>
<dbReference type="Pfam" id="PF13771">
    <property type="entry name" value="zf-HC5HC2H"/>
    <property type="match status" value="1"/>
</dbReference>
<dbReference type="InterPro" id="IPR001841">
    <property type="entry name" value="Znf_RING"/>
</dbReference>
<evidence type="ECO:0000256" key="5">
    <source>
        <dbReference type="ARBA" id="ARBA00022771"/>
    </source>
</evidence>
<proteinExistence type="predicted"/>
<dbReference type="CDD" id="cd17734">
    <property type="entry name" value="BRCT_Bard1_rpt1"/>
    <property type="match status" value="1"/>
</dbReference>
<dbReference type="GO" id="GO:0005634">
    <property type="term" value="C:nucleus"/>
    <property type="evidence" value="ECO:0007669"/>
    <property type="project" value="UniProtKB-SubCell"/>
</dbReference>
<reference evidence="14" key="3">
    <citation type="journal article" date="2017" name="Nature">
        <title>Genome sequence of the progenitor of the wheat D genome Aegilops tauschii.</title>
        <authorList>
            <person name="Luo M.C."/>
            <person name="Gu Y.Q."/>
            <person name="Puiu D."/>
            <person name="Wang H."/>
            <person name="Twardziok S.O."/>
            <person name="Deal K.R."/>
            <person name="Huo N."/>
            <person name="Zhu T."/>
            <person name="Wang L."/>
            <person name="Wang Y."/>
            <person name="McGuire P.E."/>
            <person name="Liu S."/>
            <person name="Long H."/>
            <person name="Ramasamy R.K."/>
            <person name="Rodriguez J.C."/>
            <person name="Van S.L."/>
            <person name="Yuan L."/>
            <person name="Wang Z."/>
            <person name="Xia Z."/>
            <person name="Xiao L."/>
            <person name="Anderson O.D."/>
            <person name="Ouyang S."/>
            <person name="Liang Y."/>
            <person name="Zimin A.V."/>
            <person name="Pertea G."/>
            <person name="Qi P."/>
            <person name="Bennetzen J.L."/>
            <person name="Dai X."/>
            <person name="Dawson M.W."/>
            <person name="Muller H.G."/>
            <person name="Kugler K."/>
            <person name="Rivarola-Duarte L."/>
            <person name="Spannagl M."/>
            <person name="Mayer K.F.X."/>
            <person name="Lu F.H."/>
            <person name="Bevan M.W."/>
            <person name="Leroy P."/>
            <person name="Li P."/>
            <person name="You F.M."/>
            <person name="Sun Q."/>
            <person name="Liu Z."/>
            <person name="Lyons E."/>
            <person name="Wicker T."/>
            <person name="Salzberg S.L."/>
            <person name="Devos K.M."/>
            <person name="Dvorak J."/>
        </authorList>
    </citation>
    <scope>NUCLEOTIDE SEQUENCE [LARGE SCALE GENOMIC DNA]</scope>
    <source>
        <strain evidence="14">cv. AL8/78</strain>
    </source>
</reference>
<keyword evidence="6" id="KW-0862">Zinc</keyword>
<dbReference type="InterPro" id="IPR013083">
    <property type="entry name" value="Znf_RING/FYVE/PHD"/>
</dbReference>
<accession>A0A452ZIN8</accession>
<dbReference type="GO" id="GO:0071480">
    <property type="term" value="P:cellular response to gamma radiation"/>
    <property type="evidence" value="ECO:0007669"/>
    <property type="project" value="EnsemblPlants"/>
</dbReference>
<reference evidence="15" key="1">
    <citation type="journal article" date="2014" name="Science">
        <title>Ancient hybridizations among the ancestral genomes of bread wheat.</title>
        <authorList>
            <consortium name="International Wheat Genome Sequencing Consortium,"/>
            <person name="Marcussen T."/>
            <person name="Sandve S.R."/>
            <person name="Heier L."/>
            <person name="Spannagl M."/>
            <person name="Pfeifer M."/>
            <person name="Jakobsen K.S."/>
            <person name="Wulff B.B."/>
            <person name="Steuernagel B."/>
            <person name="Mayer K.F."/>
            <person name="Olsen O.A."/>
        </authorList>
    </citation>
    <scope>NUCLEOTIDE SEQUENCE [LARGE SCALE GENOMIC DNA]</scope>
    <source>
        <strain evidence="15">cv. AL8/78</strain>
    </source>
</reference>
<evidence type="ECO:0008006" key="16">
    <source>
        <dbReference type="Google" id="ProtNLM"/>
    </source>
</evidence>
<dbReference type="Gene3D" id="3.30.40.10">
    <property type="entry name" value="Zinc/RING finger domain, C3HC4 (zinc finger)"/>
    <property type="match status" value="2"/>
</dbReference>
<feature type="compositionally biased region" description="Polar residues" evidence="10">
    <location>
        <begin position="547"/>
        <end position="558"/>
    </location>
</feature>
<keyword evidence="5 9" id="KW-0863">Zinc-finger</keyword>
<dbReference type="FunFam" id="3.40.50.10190:FF:000006">
    <property type="entry name" value="Breast cancer type 1 susceptibility protein homolog"/>
    <property type="match status" value="1"/>
</dbReference>
<evidence type="ECO:0000259" key="12">
    <source>
        <dbReference type="PROSITE" id="PS50172"/>
    </source>
</evidence>
<feature type="compositionally biased region" description="Basic and acidic residues" evidence="10">
    <location>
        <begin position="1"/>
        <end position="17"/>
    </location>
</feature>
<evidence type="ECO:0000256" key="9">
    <source>
        <dbReference type="PROSITE-ProRule" id="PRU00175"/>
    </source>
</evidence>
<dbReference type="SMART" id="SM00292">
    <property type="entry name" value="BRCT"/>
    <property type="match status" value="2"/>
</dbReference>
<feature type="compositionally biased region" description="Basic and acidic residues" evidence="10">
    <location>
        <begin position="448"/>
        <end position="462"/>
    </location>
</feature>
<dbReference type="Gramene" id="AET1Gv20796400.2">
    <property type="protein sequence ID" value="AET1Gv20796400.2"/>
    <property type="gene ID" value="AET1Gv20796400"/>
</dbReference>
<dbReference type="InterPro" id="IPR034732">
    <property type="entry name" value="EPHD"/>
</dbReference>
<feature type="compositionally biased region" description="Polar residues" evidence="10">
    <location>
        <begin position="342"/>
        <end position="351"/>
    </location>
</feature>
<keyword evidence="2" id="KW-0479">Metal-binding</keyword>
<keyword evidence="8" id="KW-0539">Nucleus</keyword>
<keyword evidence="7" id="KW-0234">DNA repair</keyword>